<dbReference type="AlphaFoldDB" id="A0A9W4XB01"/>
<dbReference type="InterPro" id="IPR016040">
    <property type="entry name" value="NAD(P)-bd_dom"/>
</dbReference>
<dbReference type="Proteomes" id="UP001152885">
    <property type="component" value="Unassembled WGS sequence"/>
</dbReference>
<dbReference type="OrthoDB" id="331544at2759"/>
<evidence type="ECO:0000259" key="1">
    <source>
        <dbReference type="Pfam" id="PF16363"/>
    </source>
</evidence>
<evidence type="ECO:0000313" key="2">
    <source>
        <dbReference type="EMBL" id="CAI5758939.1"/>
    </source>
</evidence>
<name>A0A9W4XB01_9ASCO</name>
<protein>
    <recommendedName>
        <fullName evidence="1">NAD(P)-binding domain-containing protein</fullName>
    </recommendedName>
</protein>
<keyword evidence="3" id="KW-1185">Reference proteome</keyword>
<organism evidence="2 3">
    <name type="scientific">Candida verbasci</name>
    <dbReference type="NCBI Taxonomy" id="1227364"/>
    <lineage>
        <taxon>Eukaryota</taxon>
        <taxon>Fungi</taxon>
        <taxon>Dikarya</taxon>
        <taxon>Ascomycota</taxon>
        <taxon>Saccharomycotina</taxon>
        <taxon>Pichiomycetes</taxon>
        <taxon>Debaryomycetaceae</taxon>
        <taxon>Candida/Lodderomyces clade</taxon>
        <taxon>Candida</taxon>
    </lineage>
</organism>
<dbReference type="SUPFAM" id="SSF51735">
    <property type="entry name" value="NAD(P)-binding Rossmann-fold domains"/>
    <property type="match status" value="1"/>
</dbReference>
<dbReference type="Pfam" id="PF16363">
    <property type="entry name" value="GDP_Man_Dehyd"/>
    <property type="match status" value="1"/>
</dbReference>
<dbReference type="EMBL" id="CANTUO010000003">
    <property type="protein sequence ID" value="CAI5758939.1"/>
    <property type="molecule type" value="Genomic_DNA"/>
</dbReference>
<gene>
    <name evidence="2" type="ORF">CANVERA_P3448</name>
</gene>
<feature type="domain" description="NAD(P)-binding" evidence="1">
    <location>
        <begin position="8"/>
        <end position="311"/>
    </location>
</feature>
<proteinExistence type="predicted"/>
<dbReference type="InterPro" id="IPR036291">
    <property type="entry name" value="NAD(P)-bd_dom_sf"/>
</dbReference>
<comment type="caution">
    <text evidence="2">The sequence shown here is derived from an EMBL/GenBank/DDBJ whole genome shotgun (WGS) entry which is preliminary data.</text>
</comment>
<sequence length="324" mass="37337">MTFEKRVLVCGGAGFIGSNFLNHLVPKYPNYYFLCVDTLNYAANYENIKHLVESCKNFQFIKLDIGDPSLIEIVKEYQVNEIINFAAESCVDRSFENPYYFTKNNVLSTQNLLEVCRMLPDQISFMIHNSTDEVYGDEDGDKDENSVLNPTNPYSATKGCMDLIINSYVYSYKLPITIIRPNNIYGPLQYPEKIISRTIKCIQDGTRMPIHGDGKCKRRYLYVSDLVNAIDLIWHEDRDKVVGEIFNVGSDDEPIDNNAVVKLVNEIFNENGDAKVEHIKDRNYNDLDYSILSTKIKQLGWKQEFSLKEGLNLYKMYVEANKNK</sequence>
<reference evidence="2" key="1">
    <citation type="submission" date="2022-12" db="EMBL/GenBank/DDBJ databases">
        <authorList>
            <person name="Brejova B."/>
        </authorList>
    </citation>
    <scope>NUCLEOTIDE SEQUENCE</scope>
</reference>
<dbReference type="FunFam" id="3.40.50.720:FF:000304">
    <property type="entry name" value="UDP-glucose 4,6-dehydratase"/>
    <property type="match status" value="1"/>
</dbReference>
<dbReference type="Gene3D" id="3.90.25.10">
    <property type="entry name" value="UDP-galactose 4-epimerase, domain 1"/>
    <property type="match status" value="1"/>
</dbReference>
<dbReference type="PANTHER" id="PTHR43000">
    <property type="entry name" value="DTDP-D-GLUCOSE 4,6-DEHYDRATASE-RELATED"/>
    <property type="match status" value="1"/>
</dbReference>
<dbReference type="Gene3D" id="3.40.50.720">
    <property type="entry name" value="NAD(P)-binding Rossmann-like Domain"/>
    <property type="match status" value="1"/>
</dbReference>
<accession>A0A9W4XB01</accession>
<evidence type="ECO:0000313" key="3">
    <source>
        <dbReference type="Proteomes" id="UP001152885"/>
    </source>
</evidence>
<dbReference type="GO" id="GO:0009225">
    <property type="term" value="P:nucleotide-sugar metabolic process"/>
    <property type="evidence" value="ECO:0007669"/>
    <property type="project" value="UniProtKB-ARBA"/>
</dbReference>